<reference evidence="5 6" key="1">
    <citation type="submission" date="2019-05" db="EMBL/GenBank/DDBJ databases">
        <title>Another draft genome of Portunus trituberculatus and its Hox gene families provides insights of decapod evolution.</title>
        <authorList>
            <person name="Jeong J.-H."/>
            <person name="Song I."/>
            <person name="Kim S."/>
            <person name="Choi T."/>
            <person name="Kim D."/>
            <person name="Ryu S."/>
            <person name="Kim W."/>
        </authorList>
    </citation>
    <scope>NUCLEOTIDE SEQUENCE [LARGE SCALE GENOMIC DNA]</scope>
    <source>
        <tissue evidence="5">Muscle</tissue>
    </source>
</reference>
<keyword evidence="1" id="KW-0547">Nucleotide-binding</keyword>
<organism evidence="5 6">
    <name type="scientific">Portunus trituberculatus</name>
    <name type="common">Swimming crab</name>
    <name type="synonym">Neptunus trituberculatus</name>
    <dbReference type="NCBI Taxonomy" id="210409"/>
    <lineage>
        <taxon>Eukaryota</taxon>
        <taxon>Metazoa</taxon>
        <taxon>Ecdysozoa</taxon>
        <taxon>Arthropoda</taxon>
        <taxon>Crustacea</taxon>
        <taxon>Multicrustacea</taxon>
        <taxon>Malacostraca</taxon>
        <taxon>Eumalacostraca</taxon>
        <taxon>Eucarida</taxon>
        <taxon>Decapoda</taxon>
        <taxon>Pleocyemata</taxon>
        <taxon>Brachyura</taxon>
        <taxon>Eubrachyura</taxon>
        <taxon>Portunoidea</taxon>
        <taxon>Portunidae</taxon>
        <taxon>Portuninae</taxon>
        <taxon>Portunus</taxon>
    </lineage>
</organism>
<gene>
    <name evidence="5" type="primary">Uba2</name>
    <name evidence="5" type="ORF">E2C01_069102</name>
</gene>
<protein>
    <submittedName>
        <fullName evidence="5">SUMO-activating enzyme subunit 2</fullName>
    </submittedName>
</protein>
<evidence type="ECO:0000256" key="1">
    <source>
        <dbReference type="ARBA" id="ARBA00022741"/>
    </source>
</evidence>
<dbReference type="GO" id="GO:0005524">
    <property type="term" value="F:ATP binding"/>
    <property type="evidence" value="ECO:0007669"/>
    <property type="project" value="UniProtKB-KW"/>
</dbReference>
<comment type="pathway">
    <text evidence="4">Protein modification.</text>
</comment>
<accession>A0A5B7I1A2</accession>
<keyword evidence="6" id="KW-1185">Reference proteome</keyword>
<evidence type="ECO:0000313" key="5">
    <source>
        <dbReference type="EMBL" id="MPC74728.1"/>
    </source>
</evidence>
<evidence type="ECO:0000256" key="3">
    <source>
        <dbReference type="ARBA" id="ARBA00022840"/>
    </source>
</evidence>
<keyword evidence="3" id="KW-0067">ATP-binding</keyword>
<sequence length="88" mass="10023">MDLASGVAVKLWKTKKLFSKLFSEDILYLLSMEKLWENRRRPTPLTWEGAGTMVIACVSGSPFSGIRNYLELLPSVFKPTARMISRSR</sequence>
<evidence type="ECO:0000313" key="6">
    <source>
        <dbReference type="Proteomes" id="UP000324222"/>
    </source>
</evidence>
<dbReference type="AlphaFoldDB" id="A0A5B7I1A2"/>
<keyword evidence="2" id="KW-0833">Ubl conjugation pathway</keyword>
<comment type="caution">
    <text evidence="5">The sequence shown here is derived from an EMBL/GenBank/DDBJ whole genome shotgun (WGS) entry which is preliminary data.</text>
</comment>
<evidence type="ECO:0000256" key="2">
    <source>
        <dbReference type="ARBA" id="ARBA00022786"/>
    </source>
</evidence>
<dbReference type="InterPro" id="IPR023318">
    <property type="entry name" value="Ub_act_enz_dom_a_sf"/>
</dbReference>
<dbReference type="Gene3D" id="1.10.10.520">
    <property type="entry name" value="Ubiquitin activating enzymes (Uba3). Chain: B, domain 2"/>
    <property type="match status" value="1"/>
</dbReference>
<dbReference type="OrthoDB" id="10255449at2759"/>
<proteinExistence type="predicted"/>
<dbReference type="Proteomes" id="UP000324222">
    <property type="component" value="Unassembled WGS sequence"/>
</dbReference>
<dbReference type="EMBL" id="VSRR010039592">
    <property type="protein sequence ID" value="MPC74728.1"/>
    <property type="molecule type" value="Genomic_DNA"/>
</dbReference>
<evidence type="ECO:0000256" key="4">
    <source>
        <dbReference type="ARBA" id="ARBA00043952"/>
    </source>
</evidence>
<name>A0A5B7I1A2_PORTR</name>